<name>A0A4R5NBC2_9LACO</name>
<evidence type="ECO:0000313" key="1">
    <source>
        <dbReference type="EMBL" id="TDG69854.1"/>
    </source>
</evidence>
<reference evidence="1 2" key="1">
    <citation type="journal article" date="2019" name="Appl. Microbiol. Biotechnol.">
        <title>Uncovering carbohydrate metabolism through a genotype-phenotype association study of 56 lactic acid bacteria genomes.</title>
        <authorList>
            <person name="Buron-Moles G."/>
            <person name="Chailyan A."/>
            <person name="Dolejs I."/>
            <person name="Forster J."/>
            <person name="Miks M.H."/>
        </authorList>
    </citation>
    <scope>NUCLEOTIDE SEQUENCE [LARGE SCALE GENOMIC DNA]</scope>
    <source>
        <strain evidence="1 2">ATCC 29644</strain>
    </source>
</reference>
<gene>
    <name evidence="1" type="ORF">C5L30_001987</name>
</gene>
<dbReference type="AlphaFoldDB" id="A0A4R5NBC2"/>
<keyword evidence="2" id="KW-1185">Reference proteome</keyword>
<accession>A0A4R5NBC2</accession>
<organism evidence="1 2">
    <name type="scientific">Companilactobacillus farciminis</name>
    <dbReference type="NCBI Taxonomy" id="1612"/>
    <lineage>
        <taxon>Bacteria</taxon>
        <taxon>Bacillati</taxon>
        <taxon>Bacillota</taxon>
        <taxon>Bacilli</taxon>
        <taxon>Lactobacillales</taxon>
        <taxon>Lactobacillaceae</taxon>
        <taxon>Companilactobacillus</taxon>
    </lineage>
</organism>
<sequence>MQMYQSQTTNPQTNYFIIDSSSSPNHNDVDFKYYSYQNQTNKQLHTGDLIIYRRSGSASEWGNEFYLYGAAQLGDVVQVDPTTGNSLLEVKNPYLFSHRLMKQNLRTFDWKFRKFKGKWSNFFNMNGITQITKEDFLGLLDRQSNLSPEFDGLSSAEESLAVKCYQAQRHELYTIEDTAKGVPTRRAADKYFSDQVKFNYHYKSALTGTSDEDKLVATRIIPWKDNKTTRLDYRNGICLTKILKKAFTQGYFTLSDQGHIILSNLNSNDPELNKTLNKYKNRKIHMNREYSPNKNYLQYHREHIFKR</sequence>
<evidence type="ECO:0008006" key="3">
    <source>
        <dbReference type="Google" id="ProtNLM"/>
    </source>
</evidence>
<protein>
    <recommendedName>
        <fullName evidence="3">HNH nuclease domain-containing protein</fullName>
    </recommendedName>
</protein>
<dbReference type="Proteomes" id="UP000295257">
    <property type="component" value="Unassembled WGS sequence"/>
</dbReference>
<comment type="caution">
    <text evidence="1">The sequence shown here is derived from an EMBL/GenBank/DDBJ whole genome shotgun (WGS) entry which is preliminary data.</text>
</comment>
<dbReference type="STRING" id="1612.ABB44_05150"/>
<dbReference type="EMBL" id="PUFN01000029">
    <property type="protein sequence ID" value="TDG69854.1"/>
    <property type="molecule type" value="Genomic_DNA"/>
</dbReference>
<dbReference type="OrthoDB" id="5678128at2"/>
<dbReference type="RefSeq" id="WP_010018807.1">
    <property type="nucleotide sequence ID" value="NZ_PUFN01000029.1"/>
</dbReference>
<evidence type="ECO:0000313" key="2">
    <source>
        <dbReference type="Proteomes" id="UP000295257"/>
    </source>
</evidence>
<proteinExistence type="predicted"/>